<protein>
    <submittedName>
        <fullName evidence="6">RRP12-like protein</fullName>
    </submittedName>
</protein>
<evidence type="ECO:0000259" key="4">
    <source>
        <dbReference type="Pfam" id="PF08161"/>
    </source>
</evidence>
<feature type="region of interest" description="Disordered" evidence="3">
    <location>
        <begin position="878"/>
        <end position="924"/>
    </location>
</feature>
<evidence type="ECO:0000256" key="2">
    <source>
        <dbReference type="ARBA" id="ARBA00023242"/>
    </source>
</evidence>
<comment type="subcellular location">
    <subcellularLocation>
        <location evidence="1">Nucleus</location>
    </subcellularLocation>
</comment>
<accession>A0ABR4QK89</accession>
<keyword evidence="2" id="KW-0539">Nucleus</keyword>
<evidence type="ECO:0000256" key="1">
    <source>
        <dbReference type="ARBA" id="ARBA00004123"/>
    </source>
</evidence>
<dbReference type="Pfam" id="PF25772">
    <property type="entry name" value="HEAT_RRP12_N"/>
    <property type="match status" value="1"/>
</dbReference>
<feature type="region of interest" description="Disordered" evidence="3">
    <location>
        <begin position="1116"/>
        <end position="1165"/>
    </location>
</feature>
<dbReference type="InterPro" id="IPR016024">
    <property type="entry name" value="ARM-type_fold"/>
</dbReference>
<dbReference type="InterPro" id="IPR012978">
    <property type="entry name" value="HEAT_RRP12"/>
</dbReference>
<gene>
    <name evidence="6" type="ORF">TcWFU_004397</name>
</gene>
<reference evidence="6 7" key="1">
    <citation type="journal article" date="2022" name="Front. Cell. Infect. Microbiol.">
        <title>The Genomes of Two Strains of Taenia crassiceps the Animal Model for the Study of Human Cysticercosis.</title>
        <authorList>
            <person name="Bobes R.J."/>
            <person name="Estrada K."/>
            <person name="Rios-Valencia D.G."/>
            <person name="Calderon-Gallegos A."/>
            <person name="de la Torre P."/>
            <person name="Carrero J.C."/>
            <person name="Sanchez-Flores A."/>
            <person name="Laclette J.P."/>
        </authorList>
    </citation>
    <scope>NUCLEOTIDE SEQUENCE [LARGE SCALE GENOMIC DNA]</scope>
    <source>
        <strain evidence="6">WFUcys</strain>
    </source>
</reference>
<evidence type="ECO:0000259" key="5">
    <source>
        <dbReference type="Pfam" id="PF25772"/>
    </source>
</evidence>
<feature type="compositionally biased region" description="Basic and acidic residues" evidence="3">
    <location>
        <begin position="882"/>
        <end position="894"/>
    </location>
</feature>
<feature type="region of interest" description="Disordered" evidence="3">
    <location>
        <begin position="1435"/>
        <end position="1472"/>
    </location>
</feature>
<proteinExistence type="predicted"/>
<feature type="compositionally biased region" description="Basic and acidic residues" evidence="3">
    <location>
        <begin position="1435"/>
        <end position="1447"/>
    </location>
</feature>
<feature type="domain" description="RRP12 HEAT" evidence="4">
    <location>
        <begin position="315"/>
        <end position="649"/>
    </location>
</feature>
<evidence type="ECO:0000313" key="7">
    <source>
        <dbReference type="Proteomes" id="UP001651158"/>
    </source>
</evidence>
<name>A0ABR4QK89_9CEST</name>
<dbReference type="InterPro" id="IPR057860">
    <property type="entry name" value="HEAT_RRP12_N"/>
</dbReference>
<dbReference type="PANTHER" id="PTHR48287">
    <property type="entry name" value="ARM REPEAT SUPERFAMILY PROTEIN"/>
    <property type="match status" value="1"/>
</dbReference>
<dbReference type="PANTHER" id="PTHR48287:SF1">
    <property type="entry name" value="ARM REPEAT SUPERFAMILY PROTEIN"/>
    <property type="match status" value="1"/>
</dbReference>
<organism evidence="6 7">
    <name type="scientific">Taenia crassiceps</name>
    <dbReference type="NCBI Taxonomy" id="6207"/>
    <lineage>
        <taxon>Eukaryota</taxon>
        <taxon>Metazoa</taxon>
        <taxon>Spiralia</taxon>
        <taxon>Lophotrochozoa</taxon>
        <taxon>Platyhelminthes</taxon>
        <taxon>Cestoda</taxon>
        <taxon>Eucestoda</taxon>
        <taxon>Cyclophyllidea</taxon>
        <taxon>Taeniidae</taxon>
        <taxon>Taenia</taxon>
    </lineage>
</organism>
<dbReference type="InterPro" id="IPR052087">
    <property type="entry name" value="RRP12"/>
</dbReference>
<dbReference type="Pfam" id="PF08161">
    <property type="entry name" value="RRP12_HEAT"/>
    <property type="match status" value="1"/>
</dbReference>
<evidence type="ECO:0000313" key="6">
    <source>
        <dbReference type="EMBL" id="KAL5110238.1"/>
    </source>
</evidence>
<feature type="domain" description="RRP12 N-terminal HEAT" evidence="5">
    <location>
        <begin position="36"/>
        <end position="215"/>
    </location>
</feature>
<dbReference type="Proteomes" id="UP001651158">
    <property type="component" value="Unassembled WGS sequence"/>
</dbReference>
<dbReference type="EMBL" id="JAKROA010000002">
    <property type="protein sequence ID" value="KAL5110238.1"/>
    <property type="molecule type" value="Genomic_DNA"/>
</dbReference>
<feature type="compositionally biased region" description="Acidic residues" evidence="3">
    <location>
        <begin position="895"/>
        <end position="914"/>
    </location>
</feature>
<dbReference type="SUPFAM" id="SSF48371">
    <property type="entry name" value="ARM repeat"/>
    <property type="match status" value="1"/>
</dbReference>
<sequence length="1531" mass="167499">MSASGETFVSWATRVTRCSNPTFNRVVNRLWENPALQKDVLAVLTGVTRLIQSRGGGESAAEYYAALLLLSLGRILAVQPTENWASESVRHTYRIFLRFIDYDNAALRKAAHKVISELLTFTISTEDTHHPACHQTMNHICKLMRQVSTQLSTLIRITDGGCNRLLYILNLSKSIICLLPENDMKSVCECVLELTALNNSLVLKSAFECLQTLFQGRVKIFTITLDTAGKLMTALLTCKPRESTSIDIAALKKDSESLMAWIKCLCAGVGYLTSLAVDYHDEKSTELAPYVALEHLEHLVNAALSIVVNDPLPDLRNSVKDLLVSVFLNQLTRQLQMCDLLTRRPRFLPDLCLKLQNALNLARRETWPNLLNVSSHLMHAWAMKVVVGGSIDTQLPVEVIGLIQRVASLRDALADGTDDVVDDGNGNGTVLVDEMDRLILTSMESWGIEPVIRDALPLEPLLLELESGAVELRRSWILPLIARVHPVHSCSLAFFHSSILPLADRAVEVAKAVAGQKFKRQIGGKIGAPFVPLSAILNAAVQMARQLWATLTAFTRRCPSRWPDLVDSGLGGRLIAGLLTAKTVRPVILSALRRLVFFAETEEAIAVMRSGAKQMIPKILSMYEEQGTTNDQQLKQQLESTLSVFLPLLTPKMLSVPCEMAHKKLVATKRPIYMEILMLIVPNLTSESIKSVLGQLEMYFMPKDPECRALRKPAYRLLEAVLSSSNPSAKEFVAANLTSLTTFMARIAEGAETEVESADHLSSTMAALALSAERKTLTISAPWKARLRILRHLLHAHAENQREQAEEGCGNYAVQEFINVFMPEIPQCLGSLNSLVRVLAGRLLVDMVLATAGSLSWEGETLPIGRLRRSSYSLTATPSEVTRMDDDSGEFEDRPEVEEVNDIDEEGENDDDSESISSHSHGPTEIASVRTSISITGMDPLIAIKTCMGLRSILSHLWPVLLEANVETLKGFSQSQLLRLEVTTKSVCRLLSDLRLRRCLMTTIQEVEDVKDTSNATEVLSTANRAAQGLVQLPNKQIARLGLQISRLLIAFVGNSIYVSDIVVTIHQIHESHKHSLRFMIKAMVEKLLKKVSVQALLSLMSPEYHKMIRNSAKILRRKEQKGKTEEKKKGARSISGSVDDDGVETAIPEGNIRQPGRSPSVSGASIRSLGSALSLSKHIHVQSLQEILAASDDEDDGGGVVTEAAMAKGAPEVQMASGLPRQRLGLAAELERAASVAGLSRRSRRSLLVGANGESPDHDNEDFDDLTTSRKVRFAGDVAKLHLTGKKRRQRTDIEGTTPSMTYLVEAAEDEVVDLAEPESLARHLTVASSVQLAKRVFKPDAFAPDVSASKRARLTSLSSAAPFPTSIDGKFIINDSAVQGSKNDWSLVGVDDDGVDDVTGSYSTVQAASIARAAAAASERVCAPRLPGAEYRSTRAEGDMKKPGRPDPFAYAPLGAGLPNSKRRGGTGGVATAAERRALLRCLGAGKRKRKQKQGKKIGGMSVSLHQGKARAASANMLSRRKKARRSRK</sequence>
<feature type="region of interest" description="Disordered" evidence="3">
    <location>
        <begin position="1484"/>
        <end position="1531"/>
    </location>
</feature>
<keyword evidence="7" id="KW-1185">Reference proteome</keyword>
<evidence type="ECO:0000256" key="3">
    <source>
        <dbReference type="SAM" id="MobiDB-lite"/>
    </source>
</evidence>
<feature type="compositionally biased region" description="Basic residues" evidence="3">
    <location>
        <begin position="1521"/>
        <end position="1531"/>
    </location>
</feature>
<comment type="caution">
    <text evidence="6">The sequence shown here is derived from an EMBL/GenBank/DDBJ whole genome shotgun (WGS) entry which is preliminary data.</text>
</comment>
<feature type="compositionally biased region" description="Basic residues" evidence="3">
    <location>
        <begin position="1488"/>
        <end position="1498"/>
    </location>
</feature>